<evidence type="ECO:0000313" key="2">
    <source>
        <dbReference type="Proteomes" id="UP000736672"/>
    </source>
</evidence>
<proteinExistence type="predicted"/>
<dbReference type="EMBL" id="JAGTJS010000006">
    <property type="protein sequence ID" value="KAH7266234.1"/>
    <property type="molecule type" value="Genomic_DNA"/>
</dbReference>
<accession>A0A9P9KPZ2</accession>
<reference evidence="1" key="1">
    <citation type="journal article" date="2021" name="Nat. Commun.">
        <title>Genetic determinants of endophytism in the Arabidopsis root mycobiome.</title>
        <authorList>
            <person name="Mesny F."/>
            <person name="Miyauchi S."/>
            <person name="Thiergart T."/>
            <person name="Pickel B."/>
            <person name="Atanasova L."/>
            <person name="Karlsson M."/>
            <person name="Huettel B."/>
            <person name="Barry K.W."/>
            <person name="Haridas S."/>
            <person name="Chen C."/>
            <person name="Bauer D."/>
            <person name="Andreopoulos W."/>
            <person name="Pangilinan J."/>
            <person name="LaButti K."/>
            <person name="Riley R."/>
            <person name="Lipzen A."/>
            <person name="Clum A."/>
            <person name="Drula E."/>
            <person name="Henrissat B."/>
            <person name="Kohler A."/>
            <person name="Grigoriev I.V."/>
            <person name="Martin F.M."/>
            <person name="Hacquard S."/>
        </authorList>
    </citation>
    <scope>NUCLEOTIDE SEQUENCE</scope>
    <source>
        <strain evidence="1">FSSC 5 MPI-SDFR-AT-0091</strain>
    </source>
</reference>
<evidence type="ECO:0000313" key="1">
    <source>
        <dbReference type="EMBL" id="KAH7266234.1"/>
    </source>
</evidence>
<name>A0A9P9KPZ2_FUSSL</name>
<keyword evidence="2" id="KW-1185">Reference proteome</keyword>
<comment type="caution">
    <text evidence="1">The sequence shown here is derived from an EMBL/GenBank/DDBJ whole genome shotgun (WGS) entry which is preliminary data.</text>
</comment>
<dbReference type="Proteomes" id="UP000736672">
    <property type="component" value="Unassembled WGS sequence"/>
</dbReference>
<sequence length="119" mass="13290">MGKRSGPVRYQAAFLAVPYLTTVCWSLLTPRQPLSALPPYRLALSHTSGTWHPLLIFLYSTEAKNKKERKNKRLAGYGLSNRILRRRDRARQGLLSSVLAPRQGWEKAAGPLSATGFPS</sequence>
<dbReference type="AlphaFoldDB" id="A0A9P9KPZ2"/>
<protein>
    <submittedName>
        <fullName evidence="1">Uncharacterized protein</fullName>
    </submittedName>
</protein>
<gene>
    <name evidence="1" type="ORF">B0J15DRAFT_488121</name>
</gene>
<organism evidence="1 2">
    <name type="scientific">Fusarium solani</name>
    <name type="common">Filamentous fungus</name>
    <dbReference type="NCBI Taxonomy" id="169388"/>
    <lineage>
        <taxon>Eukaryota</taxon>
        <taxon>Fungi</taxon>
        <taxon>Dikarya</taxon>
        <taxon>Ascomycota</taxon>
        <taxon>Pezizomycotina</taxon>
        <taxon>Sordariomycetes</taxon>
        <taxon>Hypocreomycetidae</taxon>
        <taxon>Hypocreales</taxon>
        <taxon>Nectriaceae</taxon>
        <taxon>Fusarium</taxon>
        <taxon>Fusarium solani species complex</taxon>
    </lineage>
</organism>